<dbReference type="Gene3D" id="2.50.20.20">
    <property type="match status" value="1"/>
</dbReference>
<protein>
    <recommendedName>
        <fullName evidence="4">Lipoprotein</fullName>
    </recommendedName>
</protein>
<dbReference type="Proteomes" id="UP000752012">
    <property type="component" value="Unassembled WGS sequence"/>
</dbReference>
<evidence type="ECO:0008006" key="4">
    <source>
        <dbReference type="Google" id="ProtNLM"/>
    </source>
</evidence>
<dbReference type="Pfam" id="PF20316">
    <property type="entry name" value="DUF6612"/>
    <property type="match status" value="1"/>
</dbReference>
<dbReference type="AlphaFoldDB" id="A0A969PQJ2"/>
<feature type="chain" id="PRO_5039129041" description="Lipoprotein" evidence="1">
    <location>
        <begin position="19"/>
        <end position="270"/>
    </location>
</feature>
<evidence type="ECO:0000313" key="2">
    <source>
        <dbReference type="EMBL" id="NJP38570.1"/>
    </source>
</evidence>
<dbReference type="RefSeq" id="WP_168008192.1">
    <property type="nucleotide sequence ID" value="NZ_JAATHJ010000025.1"/>
</dbReference>
<reference evidence="2 3" key="1">
    <citation type="submission" date="2020-03" db="EMBL/GenBank/DDBJ databases">
        <title>Assessment of the enzymatic potential of alkaline-tolerant lipase obtained from Bacillus luteus H11 (technogenic soil) for the bioremediation of saline soils contaminated with petroleum substances.</title>
        <authorList>
            <person name="Kalwasinska A."/>
        </authorList>
    </citation>
    <scope>NUCLEOTIDE SEQUENCE [LARGE SCALE GENOMIC DNA]</scope>
    <source>
        <strain evidence="2 3">H11</strain>
    </source>
</reference>
<name>A0A969PQJ2_9BACI</name>
<accession>A0A969PQJ2</accession>
<comment type="caution">
    <text evidence="2">The sequence shown here is derived from an EMBL/GenBank/DDBJ whole genome shotgun (WGS) entry which is preliminary data.</text>
</comment>
<dbReference type="PROSITE" id="PS51257">
    <property type="entry name" value="PROKAR_LIPOPROTEIN"/>
    <property type="match status" value="1"/>
</dbReference>
<organism evidence="2 3">
    <name type="scientific">Alkalicoccus luteus</name>
    <dbReference type="NCBI Taxonomy" id="1237094"/>
    <lineage>
        <taxon>Bacteria</taxon>
        <taxon>Bacillati</taxon>
        <taxon>Bacillota</taxon>
        <taxon>Bacilli</taxon>
        <taxon>Bacillales</taxon>
        <taxon>Bacillaceae</taxon>
        <taxon>Alkalicoccus</taxon>
    </lineage>
</organism>
<proteinExistence type="predicted"/>
<feature type="signal peptide" evidence="1">
    <location>
        <begin position="1"/>
        <end position="18"/>
    </location>
</feature>
<evidence type="ECO:0000313" key="3">
    <source>
        <dbReference type="Proteomes" id="UP000752012"/>
    </source>
</evidence>
<dbReference type="InterPro" id="IPR046720">
    <property type="entry name" value="DUF6612"/>
</dbReference>
<keyword evidence="1" id="KW-0732">Signal</keyword>
<keyword evidence="3" id="KW-1185">Reference proteome</keyword>
<sequence>MKKSGALLCFAGSVGLLAACGTDESAEDVLIQSAETMEEADSYRADSIIDQQIEAQGETMNIHAESSMNITNDPMAFFQETTMTMEEMDDTMAYNSYFHSEDGFYMEDPMTGEWMKLPDDSMNDMLSMAEAQTSPEQQLEQLRDYVSDVDMEEIDDEYVIHFSGEEIDAEELLESTGGAGIDGFDEMMMMMENIDFEDFAYTVHINKDTYYQTRGVMDITMSMEMMGEKAVMQQSMDMNMYDFNEVDPIEIPQDVLDNAEEVDDAGMGGM</sequence>
<dbReference type="EMBL" id="JAATHJ010000025">
    <property type="protein sequence ID" value="NJP38570.1"/>
    <property type="molecule type" value="Genomic_DNA"/>
</dbReference>
<gene>
    <name evidence="2" type="ORF">HCN83_13385</name>
</gene>
<evidence type="ECO:0000256" key="1">
    <source>
        <dbReference type="SAM" id="SignalP"/>
    </source>
</evidence>